<evidence type="ECO:0000313" key="3">
    <source>
        <dbReference type="Proteomes" id="UP001164392"/>
    </source>
</evidence>
<evidence type="ECO:0000259" key="1">
    <source>
        <dbReference type="Pfam" id="PF24832"/>
    </source>
</evidence>
<accession>A0AA46SW39</accession>
<dbReference type="EMBL" id="CP099534">
    <property type="protein sequence ID" value="UYK89657.1"/>
    <property type="molecule type" value="Genomic_DNA"/>
</dbReference>
<protein>
    <recommendedName>
        <fullName evidence="1">DUF7716 domain-containing protein</fullName>
    </recommendedName>
</protein>
<dbReference type="AlphaFoldDB" id="A0AA46SW39"/>
<evidence type="ECO:0000313" key="2">
    <source>
        <dbReference type="EMBL" id="UYK89657.1"/>
    </source>
</evidence>
<reference evidence="2" key="1">
    <citation type="submission" date="2022-06" db="EMBL/GenBank/DDBJ databases">
        <title>Dynamics of rice microbiomes reveals core vertical transmitted seed endophytes.</title>
        <authorList>
            <person name="Liao K."/>
            <person name="Zhang X."/>
        </authorList>
    </citation>
    <scope>NUCLEOTIDE SEQUENCE</scope>
    <source>
        <strain evidence="2">JR3-14</strain>
    </source>
</reference>
<name>A0AA46SW39_9XANT</name>
<feature type="domain" description="DUF7716" evidence="1">
    <location>
        <begin position="142"/>
        <end position="202"/>
    </location>
</feature>
<gene>
    <name evidence="2" type="ORF">NG824_04230</name>
</gene>
<organism evidence="2 3">
    <name type="scientific">Xanthomonas sacchari</name>
    <dbReference type="NCBI Taxonomy" id="56458"/>
    <lineage>
        <taxon>Bacteria</taxon>
        <taxon>Pseudomonadati</taxon>
        <taxon>Pseudomonadota</taxon>
        <taxon>Gammaproteobacteria</taxon>
        <taxon>Lysobacterales</taxon>
        <taxon>Lysobacteraceae</taxon>
        <taxon>Xanthomonas</taxon>
    </lineage>
</organism>
<dbReference type="InterPro" id="IPR056133">
    <property type="entry name" value="DUF7716"/>
</dbReference>
<dbReference type="RefSeq" id="WP_267093559.1">
    <property type="nucleotide sequence ID" value="NZ_CP099534.1"/>
</dbReference>
<dbReference type="Pfam" id="PF24832">
    <property type="entry name" value="DUF7716"/>
    <property type="match status" value="1"/>
</dbReference>
<proteinExistence type="predicted"/>
<dbReference type="Proteomes" id="UP001164392">
    <property type="component" value="Chromosome"/>
</dbReference>
<sequence length="315" mass="33748">MHAERPQGQPGVADRGRRCASRVPLHWGRIAAALPVADCLGAGERSSSNGVADRHARRCPATSRSGLAGFILLQRPHTCLRLRCRALPARRRMIPLLTLRETLDAFAACNDDGHVHEAFGWVHATGEDPLQARFWLPPDEATAFGDDDTPPAAARALGLAPYLEPATFADVLDVQKRQRPLSTLYDYAQALAYYAEYDAFLQVEGVDEALGEADEDAWEAARAVGVGAGVFASFDLVLARCPPECVKPIAQQVAHLLDWPIGQALAACRAGSLTVGEALDGLRAAAIAADFAALGVPLQVQGYKAFPWMPVPTLA</sequence>